<evidence type="ECO:0000256" key="3">
    <source>
        <dbReference type="ARBA" id="ARBA00022475"/>
    </source>
</evidence>
<evidence type="ECO:0000256" key="4">
    <source>
        <dbReference type="ARBA" id="ARBA00022519"/>
    </source>
</evidence>
<dbReference type="Gene3D" id="1.10.4030.10">
    <property type="entry name" value="Porin chaperone SurA, peptide-binding domain"/>
    <property type="match status" value="1"/>
</dbReference>
<dbReference type="SUPFAM" id="SSF54534">
    <property type="entry name" value="FKBP-like"/>
    <property type="match status" value="1"/>
</dbReference>
<evidence type="ECO:0000256" key="14">
    <source>
        <dbReference type="PROSITE-ProRule" id="PRU00278"/>
    </source>
</evidence>
<keyword evidence="8" id="KW-0143">Chaperone</keyword>
<dbReference type="EMBL" id="ATIB01000076">
    <property type="protein sequence ID" value="EQA99554.1"/>
    <property type="molecule type" value="Genomic_DNA"/>
</dbReference>
<keyword evidence="6 15" id="KW-1133">Transmembrane helix</keyword>
<dbReference type="Proteomes" id="UP000015524">
    <property type="component" value="Unassembled WGS sequence"/>
</dbReference>
<dbReference type="PROSITE" id="PS50198">
    <property type="entry name" value="PPIC_PPIASE_2"/>
    <property type="match status" value="1"/>
</dbReference>
<evidence type="ECO:0000256" key="9">
    <source>
        <dbReference type="ARBA" id="ARBA00030642"/>
    </source>
</evidence>
<dbReference type="InterPro" id="IPR027304">
    <property type="entry name" value="Trigger_fact/SurA_dom_sf"/>
</dbReference>
<gene>
    <name evidence="17" type="ORF">L485_15180</name>
</gene>
<keyword evidence="18" id="KW-1185">Reference proteome</keyword>
<accession>T0HJM6</accession>
<proteinExistence type="inferred from homology"/>
<evidence type="ECO:0000256" key="2">
    <source>
        <dbReference type="ARBA" id="ARBA00018370"/>
    </source>
</evidence>
<sequence length="708" mass="75860">MRLPIDHFPLNVLLHVACAMDGAAAIVQPAPSRQTLPPRRSALKAGRLTAAVRKPLFMLTTFRRLIHSKVGAIFAILFLAVIAAAFILGDVTSGKFGTGSMLGNGETVAKAGGSRLTMTELQDRVQRVFENARRSDPGMQITDFFAQGGAAQIYDQLVSSLTIKEYAKDQGVHISKRLVDAQIAQIPAFQDAAGNFSQDQFRQLLVSQRITEQMLRDDISREILERQMLAPLGLGVKLPDSMVLPYASLLLEARQGTVAAIPAQAFLEEKEPTDAQLDTFYKANAARFTIPEQRRIRYAVIDTERFAQAAQPSEAEIAAAYNQNKAAYAAKENRSVEQLVLPTEAAAKAIADQVKAGKSLAAAAQGAGLAVSTLKDQSREALTASASKAVADAVFAAKQGEMAGPVRGALGWVLLRVTAVQSIPAKALPTVRGEIVETLRAQKEKQLLTDFTGKIEDQIADGGTFEEVVKDNGLKLETTPLLLADGKQAEDQLHEPTPDMKALLAPVFAMSADDDAQLVPITPDKRYALAAPGEIVAAAPPPLAKVKALVALQYKLNQGNRKAKALAEDIRAKVAKGMKLADAIAQAGVKLPPPQVLGGRRADIMRGEQRPPAEVAILFSMAQGSVKTLPIGQDRGYFVVQLNAIKSGDAKDQPQLLAQVRDQLGNVVGEEYGQQFERAVEKRMGVKRNANAVAGVERALTATNSGAQ</sequence>
<comment type="similarity">
    <text evidence="11">Belongs to the PpiD chaperone family.</text>
</comment>
<comment type="caution">
    <text evidence="17">The sequence shown here is derived from an EMBL/GenBank/DDBJ whole genome shotgun (WGS) entry which is preliminary data.</text>
</comment>
<name>T0HJM6_9SPHN</name>
<comment type="subcellular location">
    <subcellularLocation>
        <location evidence="1">Cell inner membrane</location>
        <topology evidence="1">Single-pass type II membrane protein</topology>
        <orientation evidence="1">Periplasmic side</orientation>
    </subcellularLocation>
</comment>
<evidence type="ECO:0000256" key="8">
    <source>
        <dbReference type="ARBA" id="ARBA00023186"/>
    </source>
</evidence>
<keyword evidence="7 15" id="KW-0472">Membrane</keyword>
<evidence type="ECO:0000256" key="1">
    <source>
        <dbReference type="ARBA" id="ARBA00004382"/>
    </source>
</evidence>
<evidence type="ECO:0000256" key="6">
    <source>
        <dbReference type="ARBA" id="ARBA00022989"/>
    </source>
</evidence>
<evidence type="ECO:0000313" key="18">
    <source>
        <dbReference type="Proteomes" id="UP000015524"/>
    </source>
</evidence>
<dbReference type="InterPro" id="IPR000297">
    <property type="entry name" value="PPIase_PpiC"/>
</dbReference>
<dbReference type="Gene3D" id="3.10.50.40">
    <property type="match status" value="1"/>
</dbReference>
<feature type="domain" description="PpiC" evidence="16">
    <location>
        <begin position="291"/>
        <end position="419"/>
    </location>
</feature>
<evidence type="ECO:0000313" key="17">
    <source>
        <dbReference type="EMBL" id="EQA99554.1"/>
    </source>
</evidence>
<dbReference type="AlphaFoldDB" id="T0HJM6"/>
<dbReference type="InterPro" id="IPR052029">
    <property type="entry name" value="PpiD_chaperone"/>
</dbReference>
<organism evidence="17 18">
    <name type="scientific">Sphingobium baderi LL03</name>
    <dbReference type="NCBI Taxonomy" id="1114964"/>
    <lineage>
        <taxon>Bacteria</taxon>
        <taxon>Pseudomonadati</taxon>
        <taxon>Pseudomonadota</taxon>
        <taxon>Alphaproteobacteria</taxon>
        <taxon>Sphingomonadales</taxon>
        <taxon>Sphingomonadaceae</taxon>
        <taxon>Sphingobium</taxon>
    </lineage>
</organism>
<evidence type="ECO:0000256" key="10">
    <source>
        <dbReference type="ARBA" id="ARBA00031484"/>
    </source>
</evidence>
<protein>
    <recommendedName>
        <fullName evidence="2">Parvulin-like PPIase</fullName>
    </recommendedName>
    <alternativeName>
        <fullName evidence="9">Peptidyl-prolyl cis-trans isomerase plp</fullName>
    </alternativeName>
    <alternativeName>
        <fullName evidence="12">Periplasmic chaperone PpiD</fullName>
    </alternativeName>
    <alternativeName>
        <fullName evidence="13">Periplasmic folding chaperone</fullName>
    </alternativeName>
    <alternativeName>
        <fullName evidence="10">Rotamase plp</fullName>
    </alternativeName>
</protein>
<dbReference type="Pfam" id="PF13145">
    <property type="entry name" value="Rotamase_2"/>
    <property type="match status" value="1"/>
</dbReference>
<dbReference type="SUPFAM" id="SSF109998">
    <property type="entry name" value="Triger factor/SurA peptide-binding domain-like"/>
    <property type="match status" value="1"/>
</dbReference>
<dbReference type="PATRIC" id="fig|1114964.3.peg.2966"/>
<dbReference type="GO" id="GO:0003755">
    <property type="term" value="F:peptidyl-prolyl cis-trans isomerase activity"/>
    <property type="evidence" value="ECO:0007669"/>
    <property type="project" value="UniProtKB-KW"/>
</dbReference>
<dbReference type="InterPro" id="IPR046357">
    <property type="entry name" value="PPIase_dom_sf"/>
</dbReference>
<dbReference type="eggNOG" id="COG0760">
    <property type="taxonomic scope" value="Bacteria"/>
</dbReference>
<evidence type="ECO:0000259" key="16">
    <source>
        <dbReference type="PROSITE" id="PS50198"/>
    </source>
</evidence>
<reference evidence="17 18" key="1">
    <citation type="journal article" date="2013" name="Genome Announc.">
        <title>Draft Genome Sequence of a Hexachlorocyclohexane-Degrading Bacterium, Sphingobium baderi Strain LL03T.</title>
        <authorList>
            <person name="Kaur J."/>
            <person name="Verma H."/>
            <person name="Tripathi C."/>
            <person name="Khurana J.P."/>
            <person name="Lal R."/>
        </authorList>
    </citation>
    <scope>NUCLEOTIDE SEQUENCE [LARGE SCALE GENOMIC DNA]</scope>
    <source>
        <strain evidence="17 18">LL03</strain>
    </source>
</reference>
<evidence type="ECO:0000256" key="11">
    <source>
        <dbReference type="ARBA" id="ARBA00038408"/>
    </source>
</evidence>
<evidence type="ECO:0000256" key="5">
    <source>
        <dbReference type="ARBA" id="ARBA00022692"/>
    </source>
</evidence>
<evidence type="ECO:0000256" key="15">
    <source>
        <dbReference type="SAM" id="Phobius"/>
    </source>
</evidence>
<feature type="transmembrane region" description="Helical" evidence="15">
    <location>
        <begin position="70"/>
        <end position="88"/>
    </location>
</feature>
<keyword evidence="4" id="KW-0997">Cell inner membrane</keyword>
<keyword evidence="14" id="KW-0413">Isomerase</keyword>
<evidence type="ECO:0000256" key="13">
    <source>
        <dbReference type="ARBA" id="ARBA00042775"/>
    </source>
</evidence>
<keyword evidence="3" id="KW-1003">Cell membrane</keyword>
<dbReference type="PANTHER" id="PTHR47529:SF1">
    <property type="entry name" value="PERIPLASMIC CHAPERONE PPID"/>
    <property type="match status" value="1"/>
</dbReference>
<keyword evidence="5 15" id="KW-0812">Transmembrane</keyword>
<dbReference type="GO" id="GO:0005886">
    <property type="term" value="C:plasma membrane"/>
    <property type="evidence" value="ECO:0007669"/>
    <property type="project" value="UniProtKB-SubCell"/>
</dbReference>
<evidence type="ECO:0000256" key="12">
    <source>
        <dbReference type="ARBA" id="ARBA00040743"/>
    </source>
</evidence>
<keyword evidence="14" id="KW-0697">Rotamase</keyword>
<dbReference type="Pfam" id="PF13624">
    <property type="entry name" value="SurA_N_3"/>
    <property type="match status" value="1"/>
</dbReference>
<dbReference type="PANTHER" id="PTHR47529">
    <property type="entry name" value="PEPTIDYL-PROLYL CIS-TRANS ISOMERASE D"/>
    <property type="match status" value="1"/>
</dbReference>
<evidence type="ECO:0000256" key="7">
    <source>
        <dbReference type="ARBA" id="ARBA00023136"/>
    </source>
</evidence>